<dbReference type="EMBL" id="BLAL01000087">
    <property type="protein sequence ID" value="GES84995.1"/>
    <property type="molecule type" value="Genomic_DNA"/>
</dbReference>
<name>A0A8H3QL44_9GLOM</name>
<dbReference type="SMART" id="SM00225">
    <property type="entry name" value="BTB"/>
    <property type="match status" value="1"/>
</dbReference>
<gene>
    <name evidence="3" type="ORF">RCL2_001208200</name>
</gene>
<dbReference type="AlphaFoldDB" id="A0A8H3QL44"/>
<feature type="domain" description="TLDc" evidence="2">
    <location>
        <begin position="324"/>
        <end position="508"/>
    </location>
</feature>
<dbReference type="Pfam" id="PF07534">
    <property type="entry name" value="TLD"/>
    <property type="match status" value="1"/>
</dbReference>
<comment type="caution">
    <text evidence="3">The sequence shown here is derived from an EMBL/GenBank/DDBJ whole genome shotgun (WGS) entry which is preliminary data.</text>
</comment>
<evidence type="ECO:0000313" key="3">
    <source>
        <dbReference type="EMBL" id="GES84995.1"/>
    </source>
</evidence>
<dbReference type="InterPro" id="IPR011333">
    <property type="entry name" value="SKP1/BTB/POZ_sf"/>
</dbReference>
<evidence type="ECO:0000259" key="2">
    <source>
        <dbReference type="PROSITE" id="PS51886"/>
    </source>
</evidence>
<dbReference type="PANTHER" id="PTHR24410:SF23">
    <property type="entry name" value="BTB DOMAIN-CONTAINING PROTEIN-RELATED"/>
    <property type="match status" value="1"/>
</dbReference>
<dbReference type="InterPro" id="IPR000210">
    <property type="entry name" value="BTB/POZ_dom"/>
</dbReference>
<dbReference type="PROSITE" id="PS51886">
    <property type="entry name" value="TLDC"/>
    <property type="match status" value="1"/>
</dbReference>
<dbReference type="InterPro" id="IPR051481">
    <property type="entry name" value="BTB-POZ/Galectin-3-binding"/>
</dbReference>
<sequence length="510" mass="59419">MSLECLQEVANDYEKLLQDGKGYDVIIYANENEEIHAHSLVLSTRSQYFCTELSKENVEKKDGKIIYKKSDISSKLFKMILSFIYCGRINLTVLEGPELLKLLLAVDDLNIRTLFPKIEDYLIQNKSTFLHQNAVETLETIYQRESFTNLWNFCLEKVYKEPKILFETDKFVNLKAPLVELVFKRNDLNLDDIVIMLFNSDKFIKLKAPLLELLIKRDDLILEEIVIWNSLLKWGLAQNSSISQDSTKWNEEEIKIMERTLNRFIPSVRFYDMPPGDFLDKIFPLKDLLPKDLVNNLLTFHIMPDRRTNINIQSPRKPKFDTSVIIKLKHLSIFASWIDKKESFHYNILNSPYKFNLLYRANRDGNTAETFHSKCDNKGATIVIIKIKNSDHIVGGYNPLIWDSSNKYKSTNDSFIFSFTNRNDLQTAKVGHIKNDQTGNAIYSQQGYGPKFGGGHDLLHYNNLNNSNEIWAINNPYSYSKIDAPENYDKSSGYKTFYMENYEVFQVVRK</sequence>
<dbReference type="SMART" id="SM00584">
    <property type="entry name" value="TLDc"/>
    <property type="match status" value="1"/>
</dbReference>
<protein>
    <submittedName>
        <fullName evidence="3">BTB/POZ domain-containing protein</fullName>
    </submittedName>
</protein>
<dbReference type="Proteomes" id="UP000615446">
    <property type="component" value="Unassembled WGS sequence"/>
</dbReference>
<dbReference type="Pfam" id="PF00651">
    <property type="entry name" value="BTB"/>
    <property type="match status" value="1"/>
</dbReference>
<evidence type="ECO:0000313" key="4">
    <source>
        <dbReference type="Proteomes" id="UP000615446"/>
    </source>
</evidence>
<organism evidence="3 4">
    <name type="scientific">Rhizophagus clarus</name>
    <dbReference type="NCBI Taxonomy" id="94130"/>
    <lineage>
        <taxon>Eukaryota</taxon>
        <taxon>Fungi</taxon>
        <taxon>Fungi incertae sedis</taxon>
        <taxon>Mucoromycota</taxon>
        <taxon>Glomeromycotina</taxon>
        <taxon>Glomeromycetes</taxon>
        <taxon>Glomerales</taxon>
        <taxon>Glomeraceae</taxon>
        <taxon>Rhizophagus</taxon>
    </lineage>
</organism>
<dbReference type="SUPFAM" id="SSF54695">
    <property type="entry name" value="POZ domain"/>
    <property type="match status" value="1"/>
</dbReference>
<dbReference type="PROSITE" id="PS50097">
    <property type="entry name" value="BTB"/>
    <property type="match status" value="1"/>
</dbReference>
<dbReference type="OrthoDB" id="25620at2759"/>
<dbReference type="CDD" id="cd18186">
    <property type="entry name" value="BTB_POZ_ZBTB_KLHL-like"/>
    <property type="match status" value="1"/>
</dbReference>
<proteinExistence type="predicted"/>
<dbReference type="Gene3D" id="3.30.710.10">
    <property type="entry name" value="Potassium Channel Kv1.1, Chain A"/>
    <property type="match status" value="1"/>
</dbReference>
<feature type="domain" description="BTB" evidence="1">
    <location>
        <begin position="23"/>
        <end position="93"/>
    </location>
</feature>
<reference evidence="3" key="1">
    <citation type="submission" date="2019-10" db="EMBL/GenBank/DDBJ databases">
        <title>Conservation and host-specific expression of non-tandemly repeated heterogenous ribosome RNA gene in arbuscular mycorrhizal fungi.</title>
        <authorList>
            <person name="Maeda T."/>
            <person name="Kobayashi Y."/>
            <person name="Nakagawa T."/>
            <person name="Ezawa T."/>
            <person name="Yamaguchi K."/>
            <person name="Bino T."/>
            <person name="Nishimoto Y."/>
            <person name="Shigenobu S."/>
            <person name="Kawaguchi M."/>
        </authorList>
    </citation>
    <scope>NUCLEOTIDE SEQUENCE</scope>
    <source>
        <strain evidence="3">HR1</strain>
    </source>
</reference>
<dbReference type="PANTHER" id="PTHR24410">
    <property type="entry name" value="HL07962P-RELATED"/>
    <property type="match status" value="1"/>
</dbReference>
<evidence type="ECO:0000259" key="1">
    <source>
        <dbReference type="PROSITE" id="PS50097"/>
    </source>
</evidence>
<dbReference type="InterPro" id="IPR006571">
    <property type="entry name" value="TLDc_dom"/>
</dbReference>
<accession>A0A8H3QL44</accession>